<dbReference type="Gene3D" id="3.40.50.300">
    <property type="entry name" value="P-loop containing nucleotide triphosphate hydrolases"/>
    <property type="match status" value="1"/>
</dbReference>
<dbReference type="GO" id="GO:0042626">
    <property type="term" value="F:ATPase-coupled transmembrane transporter activity"/>
    <property type="evidence" value="ECO:0007669"/>
    <property type="project" value="TreeGrafter"/>
</dbReference>
<keyword evidence="3" id="KW-0813">Transport</keyword>
<comment type="caution">
    <text evidence="10">The sequence shown here is derived from an EMBL/GenBank/DDBJ whole genome shotgun (WGS) entry which is preliminary data.</text>
</comment>
<proteinExistence type="inferred from homology"/>
<name>A0A917PZL6_9BACI</name>
<keyword evidence="8" id="KW-0472">Membrane</keyword>
<dbReference type="Proteomes" id="UP000658382">
    <property type="component" value="Unassembled WGS sequence"/>
</dbReference>
<keyword evidence="5" id="KW-0547">Nucleotide-binding</keyword>
<evidence type="ECO:0000256" key="6">
    <source>
        <dbReference type="ARBA" id="ARBA00022840"/>
    </source>
</evidence>
<reference evidence="10" key="1">
    <citation type="journal article" date="2014" name="Int. J. Syst. Evol. Microbiol.">
        <title>Complete genome sequence of Corynebacterium casei LMG S-19264T (=DSM 44701T), isolated from a smear-ripened cheese.</title>
        <authorList>
            <consortium name="US DOE Joint Genome Institute (JGI-PGF)"/>
            <person name="Walter F."/>
            <person name="Albersmeier A."/>
            <person name="Kalinowski J."/>
            <person name="Ruckert C."/>
        </authorList>
    </citation>
    <scope>NUCLEOTIDE SEQUENCE</scope>
    <source>
        <strain evidence="10">JCM 12580</strain>
    </source>
</reference>
<keyword evidence="6" id="KW-0067">ATP-binding</keyword>
<dbReference type="FunFam" id="3.40.50.300:FF:000224">
    <property type="entry name" value="Energy-coupling factor transporter ATP-binding protein EcfA"/>
    <property type="match status" value="1"/>
</dbReference>
<dbReference type="RefSeq" id="WP_188633519.1">
    <property type="nucleotide sequence ID" value="NZ_BMNQ01000044.1"/>
</dbReference>
<protein>
    <recommendedName>
        <fullName evidence="9">ABC transporter domain-containing protein</fullName>
    </recommendedName>
</protein>
<organism evidence="10 11">
    <name type="scientific">Lentibacillus kapialis</name>
    <dbReference type="NCBI Taxonomy" id="340214"/>
    <lineage>
        <taxon>Bacteria</taxon>
        <taxon>Bacillati</taxon>
        <taxon>Bacillota</taxon>
        <taxon>Bacilli</taxon>
        <taxon>Bacillales</taxon>
        <taxon>Bacillaceae</taxon>
        <taxon>Lentibacillus</taxon>
    </lineage>
</organism>
<dbReference type="EMBL" id="BMNQ01000044">
    <property type="protein sequence ID" value="GGK02344.1"/>
    <property type="molecule type" value="Genomic_DNA"/>
</dbReference>
<sequence>MKSIVLKDATFIYPNDHIANEELNLKINRGERVAIVGQNGAGKTTAVKLINGLNKPTHGDVFIDGKNTKDKTVAQISAYVGYVFQNPDDQVFNNSVEDEIEYTLRYLKLPSEEIERRVKRAVELTGIEDFLDMKPFDVPFAIRKFVTIAVILALETPYLILDEPTAGQDLKGINKLSKLLDVLEEEEKTVITISHDMEFVADNFTRVVAMANKKIIADDIPRNIFWNESVVAASKIKKPEIGELAKEVGIEEKIIYRDELVNKISCSSKPHTNIK</sequence>
<dbReference type="GO" id="GO:0015087">
    <property type="term" value="F:cobalt ion transmembrane transporter activity"/>
    <property type="evidence" value="ECO:0007669"/>
    <property type="project" value="UniProtKB-ARBA"/>
</dbReference>
<dbReference type="SMART" id="SM00382">
    <property type="entry name" value="AAA"/>
    <property type="match status" value="1"/>
</dbReference>
<keyword evidence="7" id="KW-1278">Translocase</keyword>
<dbReference type="PANTHER" id="PTHR43553">
    <property type="entry name" value="HEAVY METAL TRANSPORTER"/>
    <property type="match status" value="1"/>
</dbReference>
<comment type="subcellular location">
    <subcellularLocation>
        <location evidence="1">Cell membrane</location>
        <topology evidence="1">Peripheral membrane protein</topology>
    </subcellularLocation>
</comment>
<evidence type="ECO:0000256" key="4">
    <source>
        <dbReference type="ARBA" id="ARBA00022475"/>
    </source>
</evidence>
<evidence type="ECO:0000256" key="1">
    <source>
        <dbReference type="ARBA" id="ARBA00004202"/>
    </source>
</evidence>
<dbReference type="SUPFAM" id="SSF52540">
    <property type="entry name" value="P-loop containing nucleoside triphosphate hydrolases"/>
    <property type="match status" value="1"/>
</dbReference>
<feature type="domain" description="ABC transporter" evidence="9">
    <location>
        <begin position="4"/>
        <end position="237"/>
    </location>
</feature>
<dbReference type="GO" id="GO:0016887">
    <property type="term" value="F:ATP hydrolysis activity"/>
    <property type="evidence" value="ECO:0007669"/>
    <property type="project" value="InterPro"/>
</dbReference>
<keyword evidence="11" id="KW-1185">Reference proteome</keyword>
<dbReference type="CDD" id="cd03225">
    <property type="entry name" value="ABC_cobalt_CbiO_domain1"/>
    <property type="match status" value="1"/>
</dbReference>
<evidence type="ECO:0000256" key="5">
    <source>
        <dbReference type="ARBA" id="ARBA00022741"/>
    </source>
</evidence>
<dbReference type="GO" id="GO:0005524">
    <property type="term" value="F:ATP binding"/>
    <property type="evidence" value="ECO:0007669"/>
    <property type="project" value="UniProtKB-KW"/>
</dbReference>
<dbReference type="InterPro" id="IPR027417">
    <property type="entry name" value="P-loop_NTPase"/>
</dbReference>
<evidence type="ECO:0000313" key="11">
    <source>
        <dbReference type="Proteomes" id="UP000658382"/>
    </source>
</evidence>
<dbReference type="InterPro" id="IPR003439">
    <property type="entry name" value="ABC_transporter-like_ATP-bd"/>
</dbReference>
<reference evidence="10" key="2">
    <citation type="submission" date="2020-09" db="EMBL/GenBank/DDBJ databases">
        <authorList>
            <person name="Sun Q."/>
            <person name="Ohkuma M."/>
        </authorList>
    </citation>
    <scope>NUCLEOTIDE SEQUENCE</scope>
    <source>
        <strain evidence="10">JCM 12580</strain>
    </source>
</reference>
<dbReference type="PROSITE" id="PS50893">
    <property type="entry name" value="ABC_TRANSPORTER_2"/>
    <property type="match status" value="1"/>
</dbReference>
<accession>A0A917PZL6</accession>
<evidence type="ECO:0000256" key="8">
    <source>
        <dbReference type="ARBA" id="ARBA00023136"/>
    </source>
</evidence>
<dbReference type="GO" id="GO:0043190">
    <property type="term" value="C:ATP-binding cassette (ABC) transporter complex"/>
    <property type="evidence" value="ECO:0007669"/>
    <property type="project" value="TreeGrafter"/>
</dbReference>
<evidence type="ECO:0000259" key="9">
    <source>
        <dbReference type="PROSITE" id="PS50893"/>
    </source>
</evidence>
<keyword evidence="4" id="KW-1003">Cell membrane</keyword>
<evidence type="ECO:0000313" key="10">
    <source>
        <dbReference type="EMBL" id="GGK02344.1"/>
    </source>
</evidence>
<dbReference type="InterPro" id="IPR050095">
    <property type="entry name" value="ECF_ABC_transporter_ATP-bd"/>
</dbReference>
<dbReference type="InterPro" id="IPR015856">
    <property type="entry name" value="ABC_transpr_CbiO/EcfA_su"/>
</dbReference>
<evidence type="ECO:0000256" key="3">
    <source>
        <dbReference type="ARBA" id="ARBA00022448"/>
    </source>
</evidence>
<gene>
    <name evidence="10" type="ORF">GCM10007063_25820</name>
</gene>
<dbReference type="AlphaFoldDB" id="A0A917PZL6"/>
<dbReference type="Pfam" id="PF00005">
    <property type="entry name" value="ABC_tran"/>
    <property type="match status" value="1"/>
</dbReference>
<evidence type="ECO:0000256" key="7">
    <source>
        <dbReference type="ARBA" id="ARBA00022967"/>
    </source>
</evidence>
<dbReference type="InterPro" id="IPR003593">
    <property type="entry name" value="AAA+_ATPase"/>
</dbReference>
<comment type="similarity">
    <text evidence="2">Belongs to the ABC transporter superfamily.</text>
</comment>
<evidence type="ECO:0000256" key="2">
    <source>
        <dbReference type="ARBA" id="ARBA00005417"/>
    </source>
</evidence>